<dbReference type="Proteomes" id="UP001293593">
    <property type="component" value="Unassembled WGS sequence"/>
</dbReference>
<sequence>MASDQDASSSNSCNFNSTLRTCYKYDIFLSFRGEDTRKGFTDHLYYALKRSGFSVFRDDEELEREVISKELLQAIEDCHFAIVVLSKNYASSSWCLNELQHILYSRDNLCQQVFPIFYAVDPSNVRNQKGSFEEAFVGHQMLQRDNKVLKSWRESLTKVANLSGWDCKDR</sequence>
<evidence type="ECO:0000313" key="6">
    <source>
        <dbReference type="EMBL" id="KAK4270573.1"/>
    </source>
</evidence>
<dbReference type="FunFam" id="3.40.50.10140:FF:000007">
    <property type="entry name" value="Disease resistance protein (TIR-NBS-LRR class)"/>
    <property type="match status" value="1"/>
</dbReference>
<dbReference type="AlphaFoldDB" id="A0AAE1JJ76"/>
<accession>A0AAE1JJ76</accession>
<dbReference type="Pfam" id="PF01582">
    <property type="entry name" value="TIR"/>
    <property type="match status" value="1"/>
</dbReference>
<dbReference type="SMART" id="SM00255">
    <property type="entry name" value="TIR"/>
    <property type="match status" value="1"/>
</dbReference>
<evidence type="ECO:0000256" key="1">
    <source>
        <dbReference type="ARBA" id="ARBA00011982"/>
    </source>
</evidence>
<organism evidence="6 7">
    <name type="scientific">Acacia crassicarpa</name>
    <name type="common">northern wattle</name>
    <dbReference type="NCBI Taxonomy" id="499986"/>
    <lineage>
        <taxon>Eukaryota</taxon>
        <taxon>Viridiplantae</taxon>
        <taxon>Streptophyta</taxon>
        <taxon>Embryophyta</taxon>
        <taxon>Tracheophyta</taxon>
        <taxon>Spermatophyta</taxon>
        <taxon>Magnoliopsida</taxon>
        <taxon>eudicotyledons</taxon>
        <taxon>Gunneridae</taxon>
        <taxon>Pentapetalae</taxon>
        <taxon>rosids</taxon>
        <taxon>fabids</taxon>
        <taxon>Fabales</taxon>
        <taxon>Fabaceae</taxon>
        <taxon>Caesalpinioideae</taxon>
        <taxon>mimosoid clade</taxon>
        <taxon>Acacieae</taxon>
        <taxon>Acacia</taxon>
    </lineage>
</organism>
<dbReference type="InterPro" id="IPR035897">
    <property type="entry name" value="Toll_tir_struct_dom_sf"/>
</dbReference>
<dbReference type="Gene3D" id="3.40.50.10140">
    <property type="entry name" value="Toll/interleukin-1 receptor homology (TIR) domain"/>
    <property type="match status" value="1"/>
</dbReference>
<dbReference type="EMBL" id="JAWXYG010000006">
    <property type="protein sequence ID" value="KAK4270573.1"/>
    <property type="molecule type" value="Genomic_DNA"/>
</dbReference>
<keyword evidence="2" id="KW-0378">Hydrolase</keyword>
<reference evidence="6" key="1">
    <citation type="submission" date="2023-10" db="EMBL/GenBank/DDBJ databases">
        <title>Chromosome-level genome of the transformable northern wattle, Acacia crassicarpa.</title>
        <authorList>
            <person name="Massaro I."/>
            <person name="Sinha N.R."/>
            <person name="Poethig S."/>
            <person name="Leichty A.R."/>
        </authorList>
    </citation>
    <scope>NUCLEOTIDE SEQUENCE</scope>
    <source>
        <strain evidence="6">Acra3RX</strain>
        <tissue evidence="6">Leaf</tissue>
    </source>
</reference>
<evidence type="ECO:0000256" key="2">
    <source>
        <dbReference type="ARBA" id="ARBA00022801"/>
    </source>
</evidence>
<dbReference type="EC" id="3.2.2.6" evidence="1"/>
<dbReference type="GO" id="GO:0007165">
    <property type="term" value="P:signal transduction"/>
    <property type="evidence" value="ECO:0007669"/>
    <property type="project" value="InterPro"/>
</dbReference>
<comment type="caution">
    <text evidence="6">The sequence shown here is derived from an EMBL/GenBank/DDBJ whole genome shotgun (WGS) entry which is preliminary data.</text>
</comment>
<dbReference type="PANTHER" id="PTHR32009:SF39">
    <property type="entry name" value="TIR DOMAIN-CONTAINING PROTEIN"/>
    <property type="match status" value="1"/>
</dbReference>
<gene>
    <name evidence="6" type="ORF">QN277_023593</name>
</gene>
<dbReference type="PROSITE" id="PS50104">
    <property type="entry name" value="TIR"/>
    <property type="match status" value="1"/>
</dbReference>
<evidence type="ECO:0000256" key="4">
    <source>
        <dbReference type="ARBA" id="ARBA00047304"/>
    </source>
</evidence>
<dbReference type="GO" id="GO:0061809">
    <property type="term" value="F:NAD+ nucleosidase activity, cyclic ADP-ribose generating"/>
    <property type="evidence" value="ECO:0007669"/>
    <property type="project" value="UniProtKB-EC"/>
</dbReference>
<evidence type="ECO:0000313" key="7">
    <source>
        <dbReference type="Proteomes" id="UP001293593"/>
    </source>
</evidence>
<dbReference type="InterPro" id="IPR000157">
    <property type="entry name" value="TIR_dom"/>
</dbReference>
<protein>
    <recommendedName>
        <fullName evidence="1">ADP-ribosyl cyclase/cyclic ADP-ribose hydrolase</fullName>
        <ecNumber evidence="1">3.2.2.6</ecNumber>
    </recommendedName>
</protein>
<name>A0AAE1JJ76_9FABA</name>
<evidence type="ECO:0000256" key="3">
    <source>
        <dbReference type="ARBA" id="ARBA00023027"/>
    </source>
</evidence>
<evidence type="ECO:0000259" key="5">
    <source>
        <dbReference type="PROSITE" id="PS50104"/>
    </source>
</evidence>
<dbReference type="PANTHER" id="PTHR32009">
    <property type="entry name" value="TMV RESISTANCE PROTEIN N-LIKE"/>
    <property type="match status" value="1"/>
</dbReference>
<keyword evidence="7" id="KW-1185">Reference proteome</keyword>
<dbReference type="SUPFAM" id="SSF52200">
    <property type="entry name" value="Toll/Interleukin receptor TIR domain"/>
    <property type="match status" value="1"/>
</dbReference>
<keyword evidence="3" id="KW-0520">NAD</keyword>
<feature type="domain" description="TIR" evidence="5">
    <location>
        <begin position="23"/>
        <end position="170"/>
    </location>
</feature>
<proteinExistence type="predicted"/>
<comment type="catalytic activity">
    <reaction evidence="4">
        <text>NAD(+) + H2O = ADP-D-ribose + nicotinamide + H(+)</text>
        <dbReference type="Rhea" id="RHEA:16301"/>
        <dbReference type="ChEBI" id="CHEBI:15377"/>
        <dbReference type="ChEBI" id="CHEBI:15378"/>
        <dbReference type="ChEBI" id="CHEBI:17154"/>
        <dbReference type="ChEBI" id="CHEBI:57540"/>
        <dbReference type="ChEBI" id="CHEBI:57967"/>
        <dbReference type="EC" id="3.2.2.6"/>
    </reaction>
    <physiologicalReaction direction="left-to-right" evidence="4">
        <dbReference type="Rhea" id="RHEA:16302"/>
    </physiologicalReaction>
</comment>